<keyword evidence="1" id="KW-0812">Transmembrane</keyword>
<protein>
    <submittedName>
        <fullName evidence="2">Uncharacterized protein</fullName>
    </submittedName>
</protein>
<gene>
    <name evidence="2" type="ORF">MELLADRAFT_73843</name>
</gene>
<dbReference type="OrthoDB" id="2526784at2759"/>
<keyword evidence="3" id="KW-1185">Reference proteome</keyword>
<dbReference type="GO" id="GO:0006487">
    <property type="term" value="P:protein N-linked glycosylation"/>
    <property type="evidence" value="ECO:0007669"/>
    <property type="project" value="TreeGrafter"/>
</dbReference>
<evidence type="ECO:0000313" key="2">
    <source>
        <dbReference type="EMBL" id="EGG12720.1"/>
    </source>
</evidence>
<dbReference type="RefSeq" id="XP_007403658.1">
    <property type="nucleotide sequence ID" value="XM_007403596.1"/>
</dbReference>
<dbReference type="VEuPathDB" id="FungiDB:MELLADRAFT_73843"/>
<dbReference type="GeneID" id="18932496"/>
<accession>F4R414</accession>
<evidence type="ECO:0000256" key="1">
    <source>
        <dbReference type="SAM" id="Phobius"/>
    </source>
</evidence>
<organism evidence="3">
    <name type="scientific">Melampsora larici-populina (strain 98AG31 / pathotype 3-4-7)</name>
    <name type="common">Poplar leaf rust fungus</name>
    <dbReference type="NCBI Taxonomy" id="747676"/>
    <lineage>
        <taxon>Eukaryota</taxon>
        <taxon>Fungi</taxon>
        <taxon>Dikarya</taxon>
        <taxon>Basidiomycota</taxon>
        <taxon>Pucciniomycotina</taxon>
        <taxon>Pucciniomycetes</taxon>
        <taxon>Pucciniales</taxon>
        <taxon>Melampsoraceae</taxon>
        <taxon>Melampsora</taxon>
    </lineage>
</organism>
<keyword evidence="1" id="KW-0472">Membrane</keyword>
<dbReference type="HOGENOM" id="CLU_657355_0_0_1"/>
<dbReference type="EMBL" id="GL883090">
    <property type="protein sequence ID" value="EGG12720.1"/>
    <property type="molecule type" value="Genomic_DNA"/>
</dbReference>
<dbReference type="InParanoid" id="F4R414"/>
<feature type="transmembrane region" description="Helical" evidence="1">
    <location>
        <begin position="18"/>
        <end position="38"/>
    </location>
</feature>
<dbReference type="KEGG" id="mlr:MELLADRAFT_73843"/>
<evidence type="ECO:0000313" key="3">
    <source>
        <dbReference type="Proteomes" id="UP000001072"/>
    </source>
</evidence>
<sequence>MIHDKKVSLKKNRISSRFIIFTIVLFGGLVILCTQWRLQQKWSFDSNKSVSSITISKFIQESNCPKTLSYRMGKKHGFGSEFSLYLRIAAIAFKLNYTLIVEDSDWNYGRLEDYFNKTTATLNYSNSCFKESDNFQINPELEKSIWPASWINNKHVYLPREIDYIDQLFLALFVDQSQLSEMHQEERKNSKRNELLSAYGTLPTTFEQAFLAQVEVMNRIWIPRNELAQEIKEGEEALEELRVNQSTVIIGLHLRLGDKVHELSNYKVGMTIELKADQGQLRSRDNEPPSTNKLADACFDAAESLLSQIRQTSNSTLQSLPILIVMSDDPDGIELIQSVERSKQWKIMTVSSLLDKSSDLSKFQDLHQSSFSTKLKRHSSKSFHRVGFHESVFNQLPLSKRITQTRKFIIELTLLGRLSDGIIFTGSSNVSKLFGLLGNEKRLMERTMRSLDVRWHPTARYTR</sequence>
<proteinExistence type="predicted"/>
<dbReference type="PANTHER" id="PTHR13132:SF29">
    <property type="entry name" value="ALPHA-(1,6)-FUCOSYLTRANSFERASE"/>
    <property type="match status" value="1"/>
</dbReference>
<keyword evidence="1" id="KW-1133">Transmembrane helix</keyword>
<dbReference type="Proteomes" id="UP000001072">
    <property type="component" value="Unassembled WGS sequence"/>
</dbReference>
<dbReference type="PANTHER" id="PTHR13132">
    <property type="entry name" value="ALPHA- 1,6 -FUCOSYLTRANSFERASE"/>
    <property type="match status" value="1"/>
</dbReference>
<dbReference type="eggNOG" id="ENOG502S2MH">
    <property type="taxonomic scope" value="Eukaryota"/>
</dbReference>
<dbReference type="AlphaFoldDB" id="F4R414"/>
<dbReference type="GO" id="GO:0046921">
    <property type="term" value="F:alpha-(1-&gt;6)-fucosyltransferase activity"/>
    <property type="evidence" value="ECO:0007669"/>
    <property type="project" value="TreeGrafter"/>
</dbReference>
<reference evidence="3" key="1">
    <citation type="journal article" date="2011" name="Proc. Natl. Acad. Sci. U.S.A.">
        <title>Obligate biotrophy features unraveled by the genomic analysis of rust fungi.</title>
        <authorList>
            <person name="Duplessis S."/>
            <person name="Cuomo C.A."/>
            <person name="Lin Y.-C."/>
            <person name="Aerts A."/>
            <person name="Tisserant E."/>
            <person name="Veneault-Fourrey C."/>
            <person name="Joly D.L."/>
            <person name="Hacquard S."/>
            <person name="Amselem J."/>
            <person name="Cantarel B.L."/>
            <person name="Chiu R."/>
            <person name="Coutinho P.M."/>
            <person name="Feau N."/>
            <person name="Field M."/>
            <person name="Frey P."/>
            <person name="Gelhaye E."/>
            <person name="Goldberg J."/>
            <person name="Grabherr M.G."/>
            <person name="Kodira C.D."/>
            <person name="Kohler A."/>
            <person name="Kuees U."/>
            <person name="Lindquist E.A."/>
            <person name="Lucas S.M."/>
            <person name="Mago R."/>
            <person name="Mauceli E."/>
            <person name="Morin E."/>
            <person name="Murat C."/>
            <person name="Pangilinan J.L."/>
            <person name="Park R."/>
            <person name="Pearson M."/>
            <person name="Quesneville H."/>
            <person name="Rouhier N."/>
            <person name="Sakthikumar S."/>
            <person name="Salamov A.A."/>
            <person name="Schmutz J."/>
            <person name="Selles B."/>
            <person name="Shapiro H."/>
            <person name="Tanguay P."/>
            <person name="Tuskan G.A."/>
            <person name="Henrissat B."/>
            <person name="Van de Peer Y."/>
            <person name="Rouze P."/>
            <person name="Ellis J.G."/>
            <person name="Dodds P.N."/>
            <person name="Schein J.E."/>
            <person name="Zhong S."/>
            <person name="Hamelin R.C."/>
            <person name="Grigoriev I.V."/>
            <person name="Szabo L.J."/>
            <person name="Martin F."/>
        </authorList>
    </citation>
    <scope>NUCLEOTIDE SEQUENCE [LARGE SCALE GENOMIC DNA]</scope>
    <source>
        <strain evidence="3">98AG31 / pathotype 3-4-7</strain>
    </source>
</reference>
<name>F4R414_MELLP</name>